<dbReference type="GO" id="GO:0005789">
    <property type="term" value="C:endoplasmic reticulum membrane"/>
    <property type="evidence" value="ECO:0007669"/>
    <property type="project" value="TreeGrafter"/>
</dbReference>
<reference evidence="12" key="1">
    <citation type="submission" date="2020-03" db="EMBL/GenBank/DDBJ databases">
        <title>Relaxed selection underlies rapid genomic changes in the transitions from sociality to social parasitism in ants.</title>
        <authorList>
            <person name="Bi X."/>
        </authorList>
    </citation>
    <scope>NUCLEOTIDE SEQUENCE</scope>
    <source>
        <strain evidence="12">BGI-DK2014a</strain>
        <tissue evidence="12">Whole body</tissue>
    </source>
</reference>
<dbReference type="GO" id="GO:0034625">
    <property type="term" value="P:fatty acid elongation, monounsaturated fatty acid"/>
    <property type="evidence" value="ECO:0007669"/>
    <property type="project" value="TreeGrafter"/>
</dbReference>
<name>A0A836GGJ2_9HYME</name>
<dbReference type="GO" id="GO:0042761">
    <property type="term" value="P:very long-chain fatty acid biosynthetic process"/>
    <property type="evidence" value="ECO:0007669"/>
    <property type="project" value="TreeGrafter"/>
</dbReference>
<organism evidence="12 13">
    <name type="scientific">Acromyrmex charruanus</name>
    <dbReference type="NCBI Taxonomy" id="2715315"/>
    <lineage>
        <taxon>Eukaryota</taxon>
        <taxon>Metazoa</taxon>
        <taxon>Ecdysozoa</taxon>
        <taxon>Arthropoda</taxon>
        <taxon>Hexapoda</taxon>
        <taxon>Insecta</taxon>
        <taxon>Pterygota</taxon>
        <taxon>Neoptera</taxon>
        <taxon>Endopterygota</taxon>
        <taxon>Hymenoptera</taxon>
        <taxon>Apocrita</taxon>
        <taxon>Aculeata</taxon>
        <taxon>Formicoidea</taxon>
        <taxon>Formicidae</taxon>
        <taxon>Myrmicinae</taxon>
        <taxon>Acromyrmex</taxon>
    </lineage>
</organism>
<evidence type="ECO:0000256" key="2">
    <source>
        <dbReference type="ARBA" id="ARBA00022516"/>
    </source>
</evidence>
<dbReference type="Proteomes" id="UP000669903">
    <property type="component" value="Unassembled WGS sequence"/>
</dbReference>
<accession>A0A836GGJ2</accession>
<dbReference type="GO" id="GO:0019367">
    <property type="term" value="P:fatty acid elongation, saturated fatty acid"/>
    <property type="evidence" value="ECO:0007669"/>
    <property type="project" value="TreeGrafter"/>
</dbReference>
<feature type="non-terminal residue" evidence="12">
    <location>
        <position position="1"/>
    </location>
</feature>
<comment type="caution">
    <text evidence="12">The sequence shown here is derived from an EMBL/GenBank/DDBJ whole genome shotgun (WGS) entry which is preliminary data.</text>
</comment>
<keyword evidence="7 10" id="KW-0443">Lipid metabolism</keyword>
<evidence type="ECO:0000256" key="10">
    <source>
        <dbReference type="RuleBase" id="RU361115"/>
    </source>
</evidence>
<feature type="transmembrane region" description="Helical" evidence="10">
    <location>
        <begin position="243"/>
        <end position="262"/>
    </location>
</feature>
<proteinExistence type="inferred from homology"/>
<feature type="domain" description="Helix-turn-helix" evidence="11">
    <location>
        <begin position="135"/>
        <end position="194"/>
    </location>
</feature>
<dbReference type="GO" id="GO:0009922">
    <property type="term" value="F:fatty acid elongase activity"/>
    <property type="evidence" value="ECO:0007669"/>
    <property type="project" value="UniProtKB-EC"/>
</dbReference>
<gene>
    <name evidence="12" type="primary">Elovl1</name>
    <name evidence="12" type="ORF">G6Z76_0006220</name>
</gene>
<feature type="non-terminal residue" evidence="12">
    <location>
        <position position="368"/>
    </location>
</feature>
<feature type="transmembrane region" description="Helical" evidence="10">
    <location>
        <begin position="311"/>
        <end position="328"/>
    </location>
</feature>
<evidence type="ECO:0000256" key="5">
    <source>
        <dbReference type="ARBA" id="ARBA00022832"/>
    </source>
</evidence>
<evidence type="ECO:0000256" key="9">
    <source>
        <dbReference type="ARBA" id="ARBA00023160"/>
    </source>
</evidence>
<keyword evidence="8 10" id="KW-0472">Membrane</keyword>
<dbReference type="PANTHER" id="PTHR11157">
    <property type="entry name" value="FATTY ACID ACYL TRANSFERASE-RELATED"/>
    <property type="match status" value="1"/>
</dbReference>
<comment type="subcellular location">
    <subcellularLocation>
        <location evidence="1">Membrane</location>
        <topology evidence="1">Multi-pass membrane protein</topology>
    </subcellularLocation>
</comment>
<protein>
    <recommendedName>
        <fullName evidence="10">Elongation of very long chain fatty acids protein</fullName>
        <ecNumber evidence="10">2.3.1.199</ecNumber>
    </recommendedName>
    <alternativeName>
        <fullName evidence="10">Very-long-chain 3-oxoacyl-CoA synthase</fullName>
    </alternativeName>
</protein>
<dbReference type="EC" id="2.3.1.199" evidence="10"/>
<evidence type="ECO:0000256" key="7">
    <source>
        <dbReference type="ARBA" id="ARBA00023098"/>
    </source>
</evidence>
<feature type="transmembrane region" description="Helical" evidence="10">
    <location>
        <begin position="340"/>
        <end position="359"/>
    </location>
</feature>
<dbReference type="Pfam" id="PF26215">
    <property type="entry name" value="HTH_animal"/>
    <property type="match status" value="1"/>
</dbReference>
<dbReference type="EMBL" id="JAANIC010003323">
    <property type="protein sequence ID" value="KAG5341193.1"/>
    <property type="molecule type" value="Genomic_DNA"/>
</dbReference>
<evidence type="ECO:0000313" key="12">
    <source>
        <dbReference type="EMBL" id="KAG5341193.1"/>
    </source>
</evidence>
<dbReference type="AlphaFoldDB" id="A0A836GGJ2"/>
<dbReference type="PROSITE" id="PS01188">
    <property type="entry name" value="ELO"/>
    <property type="match status" value="1"/>
</dbReference>
<evidence type="ECO:0000256" key="4">
    <source>
        <dbReference type="ARBA" id="ARBA00022692"/>
    </source>
</evidence>
<sequence length="368" mass="43667">MPVFFISIVYLYIVYIAGPQFMKNRQPYSLKTFMQCYNLFQIISNAWITFNYMTYGRPFTVVWRFCGSLDEICGNYSEKIKVEEVLELFNSYHDRLRFTVDFGDENGINFLDVKLMIQEGSIIFDMYKKPINLGRYLNYFSNHPLAHKRGVISGQLDRILLLSHPKFHEKNISELIHTLLNNGYPLKFIFSTINNRIKTLENRTNPDQNREEVLETTWWVLMLKLFDLIETVVFVLRKKDHQISFLHTYHHITTVIYLWLMLSYFTHSFLIISISLNCSVHIVMYSYYFLSTFGSNMQRILLPIKKSITTLQMTHIAFIMVVSMQGFIPNCGTKMVKYYSAITSINCMINLIFFYNYFYHSYRKSKTA</sequence>
<dbReference type="GO" id="GO:0030148">
    <property type="term" value="P:sphingolipid biosynthetic process"/>
    <property type="evidence" value="ECO:0007669"/>
    <property type="project" value="TreeGrafter"/>
</dbReference>
<dbReference type="InterPro" id="IPR002076">
    <property type="entry name" value="ELO_fam"/>
</dbReference>
<dbReference type="InterPro" id="IPR030457">
    <property type="entry name" value="ELO_CS"/>
</dbReference>
<keyword evidence="6 10" id="KW-1133">Transmembrane helix</keyword>
<evidence type="ECO:0000256" key="1">
    <source>
        <dbReference type="ARBA" id="ARBA00004141"/>
    </source>
</evidence>
<keyword evidence="13" id="KW-1185">Reference proteome</keyword>
<evidence type="ECO:0000259" key="11">
    <source>
        <dbReference type="Pfam" id="PF26215"/>
    </source>
</evidence>
<keyword evidence="9 10" id="KW-0275">Fatty acid biosynthesis</keyword>
<dbReference type="Pfam" id="PF01151">
    <property type="entry name" value="ELO"/>
    <property type="match status" value="2"/>
</dbReference>
<comment type="similarity">
    <text evidence="10">Belongs to the ELO family.</text>
</comment>
<keyword evidence="4 10" id="KW-0812">Transmembrane</keyword>
<dbReference type="GO" id="GO:0034626">
    <property type="term" value="P:fatty acid elongation, polyunsaturated fatty acid"/>
    <property type="evidence" value="ECO:0007669"/>
    <property type="project" value="TreeGrafter"/>
</dbReference>
<comment type="catalytic activity">
    <reaction evidence="10">
        <text>a very-long-chain acyl-CoA + malonyl-CoA + H(+) = a very-long-chain 3-oxoacyl-CoA + CO2 + CoA</text>
        <dbReference type="Rhea" id="RHEA:32727"/>
        <dbReference type="ChEBI" id="CHEBI:15378"/>
        <dbReference type="ChEBI" id="CHEBI:16526"/>
        <dbReference type="ChEBI" id="CHEBI:57287"/>
        <dbReference type="ChEBI" id="CHEBI:57384"/>
        <dbReference type="ChEBI" id="CHEBI:90725"/>
        <dbReference type="ChEBI" id="CHEBI:90736"/>
        <dbReference type="EC" id="2.3.1.199"/>
    </reaction>
</comment>
<evidence type="ECO:0000256" key="8">
    <source>
        <dbReference type="ARBA" id="ARBA00023136"/>
    </source>
</evidence>
<dbReference type="InterPro" id="IPR058912">
    <property type="entry name" value="HTH_animal"/>
</dbReference>
<comment type="caution">
    <text evidence="10">Lacks conserved residue(s) required for the propagation of feature annotation.</text>
</comment>
<feature type="transmembrane region" description="Helical" evidence="10">
    <location>
        <begin position="268"/>
        <end position="290"/>
    </location>
</feature>
<keyword evidence="2 10" id="KW-0444">Lipid biosynthesis</keyword>
<keyword evidence="5 10" id="KW-0276">Fatty acid metabolism</keyword>
<evidence type="ECO:0000256" key="6">
    <source>
        <dbReference type="ARBA" id="ARBA00022989"/>
    </source>
</evidence>
<dbReference type="PANTHER" id="PTHR11157:SF167">
    <property type="entry name" value="ELONGATION OF VERY LONG CHAIN FATTY ACIDS PROTEIN"/>
    <property type="match status" value="1"/>
</dbReference>
<keyword evidence="3 10" id="KW-0808">Transferase</keyword>
<evidence type="ECO:0000313" key="13">
    <source>
        <dbReference type="Proteomes" id="UP000669903"/>
    </source>
</evidence>
<evidence type="ECO:0000256" key="3">
    <source>
        <dbReference type="ARBA" id="ARBA00022679"/>
    </source>
</evidence>